<keyword evidence="2" id="KW-1185">Reference proteome</keyword>
<evidence type="ECO:0000313" key="2">
    <source>
        <dbReference type="Proteomes" id="UP000069902"/>
    </source>
</evidence>
<dbReference type="Proteomes" id="UP000069902">
    <property type="component" value="Chromosome cPNK"/>
</dbReference>
<dbReference type="KEGG" id="pnl:PNK_0786"/>
<dbReference type="PATRIC" id="fig|389348.3.peg.863"/>
<evidence type="ECO:0000313" key="1">
    <source>
        <dbReference type="EMBL" id="CUI16412.1"/>
    </source>
</evidence>
<protein>
    <submittedName>
        <fullName evidence="1">Uncharacterized protein</fullName>
    </submittedName>
</protein>
<dbReference type="STRING" id="389348.PNK_0786"/>
<organism evidence="1 2">
    <name type="scientific">Candidatus Protochlamydia naegleriophila</name>
    <dbReference type="NCBI Taxonomy" id="389348"/>
    <lineage>
        <taxon>Bacteria</taxon>
        <taxon>Pseudomonadati</taxon>
        <taxon>Chlamydiota</taxon>
        <taxon>Chlamydiia</taxon>
        <taxon>Parachlamydiales</taxon>
        <taxon>Parachlamydiaceae</taxon>
        <taxon>Candidatus Protochlamydia</taxon>
    </lineage>
</organism>
<name>A0A0U5CNZ5_9BACT</name>
<proteinExistence type="predicted"/>
<dbReference type="AlphaFoldDB" id="A0A0U5CNZ5"/>
<accession>A0A0U5CNZ5</accession>
<reference evidence="2" key="1">
    <citation type="submission" date="2015-09" db="EMBL/GenBank/DDBJ databases">
        <authorList>
            <person name="Bertelli C."/>
        </authorList>
    </citation>
    <scope>NUCLEOTIDE SEQUENCE [LARGE SCALE GENOMIC DNA]</scope>
    <source>
        <strain evidence="2">KNic</strain>
    </source>
</reference>
<dbReference type="EMBL" id="LN879502">
    <property type="protein sequence ID" value="CUI16412.1"/>
    <property type="molecule type" value="Genomic_DNA"/>
</dbReference>
<dbReference type="RefSeq" id="WP_059060418.1">
    <property type="nucleotide sequence ID" value="NZ_LN879502.1"/>
</dbReference>
<gene>
    <name evidence="1" type="ORF">PNK_0786</name>
</gene>
<dbReference type="InParanoid" id="A0A0U5CNZ5"/>
<sequence>MFRYLADMGYTAFSSLYCFTRQLQNDIYRQEALEAASRAKEIKDPYTSEKHVGTVNRLSCLTFRRINRESEKDEYTSRLNLLNKIRQQKKEKLPIAHLIFNELSTPSQDPWATTTPVFAGYTSLPDPHARLLITKGQYVRCPSETENRGELIITNTTDSTFCKELQTLLDDAEAIDLLLKLRNGLLEHQKKKNNE</sequence>